<accession>F4LKA8</accession>
<evidence type="ECO:0000313" key="2">
    <source>
        <dbReference type="EMBL" id="AEE15497.1"/>
    </source>
</evidence>
<name>F4LKA8_TREBD</name>
<dbReference type="eggNOG" id="COG2035">
    <property type="taxonomic scope" value="Bacteria"/>
</dbReference>
<feature type="transmembrane region" description="Helical" evidence="1">
    <location>
        <begin position="30"/>
        <end position="53"/>
    </location>
</feature>
<feature type="transmembrane region" description="Helical" evidence="1">
    <location>
        <begin position="131"/>
        <end position="155"/>
    </location>
</feature>
<dbReference type="EMBL" id="CP002696">
    <property type="protein sequence ID" value="AEE15497.1"/>
    <property type="molecule type" value="Genomic_DNA"/>
</dbReference>
<keyword evidence="3" id="KW-1185">Reference proteome</keyword>
<evidence type="ECO:0000313" key="3">
    <source>
        <dbReference type="Proteomes" id="UP000006546"/>
    </source>
</evidence>
<dbReference type="HOGENOM" id="CLU_055621_2_0_12"/>
<dbReference type="Proteomes" id="UP000006546">
    <property type="component" value="Chromosome"/>
</dbReference>
<feature type="transmembrane region" description="Helical" evidence="1">
    <location>
        <begin position="102"/>
        <end position="119"/>
    </location>
</feature>
<feature type="transmembrane region" description="Helical" evidence="1">
    <location>
        <begin position="73"/>
        <end position="96"/>
    </location>
</feature>
<dbReference type="InterPro" id="IPR007163">
    <property type="entry name" value="VCA0040-like"/>
</dbReference>
<dbReference type="Pfam" id="PF04018">
    <property type="entry name" value="VCA0040-like"/>
    <property type="match status" value="1"/>
</dbReference>
<keyword evidence="1" id="KW-0812">Transmembrane</keyword>
<feature type="transmembrane region" description="Helical" evidence="1">
    <location>
        <begin position="272"/>
        <end position="289"/>
    </location>
</feature>
<dbReference type="PANTHER" id="PTHR37308">
    <property type="entry name" value="INTEGRAL MEMBRANE PROTEIN"/>
    <property type="match status" value="1"/>
</dbReference>
<reference evidence="3" key="1">
    <citation type="submission" date="2011-04" db="EMBL/GenBank/DDBJ databases">
        <title>The complete genome of Treponema brennaborense DSM 12168.</title>
        <authorList>
            <person name="Lucas S."/>
            <person name="Han J."/>
            <person name="Lapidus A."/>
            <person name="Bruce D."/>
            <person name="Goodwin L."/>
            <person name="Pitluck S."/>
            <person name="Peters L."/>
            <person name="Kyrpides N."/>
            <person name="Mavromatis K."/>
            <person name="Ivanova N."/>
            <person name="Mikhailova N."/>
            <person name="Pagani I."/>
            <person name="Teshima H."/>
            <person name="Detter J.C."/>
            <person name="Tapia R."/>
            <person name="Han C."/>
            <person name="Land M."/>
            <person name="Hauser L."/>
            <person name="Markowitz V."/>
            <person name="Cheng J.-F."/>
            <person name="Hugenholtz P."/>
            <person name="Woyke T."/>
            <person name="Wu D."/>
            <person name="Gronow S."/>
            <person name="Wellnitz S."/>
            <person name="Brambilla E."/>
            <person name="Klenk H.-P."/>
            <person name="Eisen J.A."/>
        </authorList>
    </citation>
    <scope>NUCLEOTIDE SEQUENCE [LARGE SCALE GENOMIC DNA]</scope>
    <source>
        <strain evidence="3">DSM 12168 / CIP 105900 / DD5/3</strain>
    </source>
</reference>
<gene>
    <name evidence="2" type="ordered locus">Trebr_0039</name>
</gene>
<organism evidence="2 3">
    <name type="scientific">Treponema brennaborense (strain DSM 12168 / CIP 105900 / DD5/3)</name>
    <dbReference type="NCBI Taxonomy" id="906968"/>
    <lineage>
        <taxon>Bacteria</taxon>
        <taxon>Pseudomonadati</taxon>
        <taxon>Spirochaetota</taxon>
        <taxon>Spirochaetia</taxon>
        <taxon>Spirochaetales</taxon>
        <taxon>Treponemataceae</taxon>
        <taxon>Treponema</taxon>
    </lineage>
</organism>
<evidence type="ECO:0000256" key="1">
    <source>
        <dbReference type="SAM" id="Phobius"/>
    </source>
</evidence>
<dbReference type="AlphaFoldDB" id="F4LKA8"/>
<keyword evidence="1" id="KW-0472">Membrane</keyword>
<dbReference type="KEGG" id="tbe:Trebr_0039"/>
<dbReference type="PANTHER" id="PTHR37308:SF1">
    <property type="entry name" value="POLYPRENYL-PHOSPHATE TRANSPORTER"/>
    <property type="match status" value="1"/>
</dbReference>
<sequence length="299" mass="32072">MEQKNKEPGAGVPETREQSGAPLVNIVKGAVIAIGAVLPGISGGALCVILGIYRQVMALLCHPLKEIKKQWKFLLFVGIGFAAGTLLSSRVIGIFLEKAETHALFLFIGLIAGTFPSLFKEARIQGAPRRAWGALFAAAVLMLSWMIPMSLGGAASVTPSIWWWCACGVLWGLGIVVPGMSPSNIFLFLGLAEPMYAAIGRFDLRVIMPMGVCLLLTVLALSKAVDYCLRRQYAVFMHAVIGVVIASTLVILPPVKLLISRGYTFGTGAVDWLLYALCFAGGLACAQLLSRIRKPEPQE</sequence>
<keyword evidence="1" id="KW-1133">Transmembrane helix</keyword>
<protein>
    <recommendedName>
        <fullName evidence="4">DUF368 domain-containing protein</fullName>
    </recommendedName>
</protein>
<dbReference type="RefSeq" id="WP_013757217.1">
    <property type="nucleotide sequence ID" value="NC_015500.1"/>
</dbReference>
<proteinExistence type="predicted"/>
<evidence type="ECO:0008006" key="4">
    <source>
        <dbReference type="Google" id="ProtNLM"/>
    </source>
</evidence>
<feature type="transmembrane region" description="Helical" evidence="1">
    <location>
        <begin position="234"/>
        <end position="252"/>
    </location>
</feature>